<feature type="domain" description="GST N-terminal" evidence="1">
    <location>
        <begin position="1"/>
        <end position="82"/>
    </location>
</feature>
<organism evidence="2 3">
    <name type="scientific">Rhodanobacter caeni</name>
    <dbReference type="NCBI Taxonomy" id="657654"/>
    <lineage>
        <taxon>Bacteria</taxon>
        <taxon>Pseudomonadati</taxon>
        <taxon>Pseudomonadota</taxon>
        <taxon>Gammaproteobacteria</taxon>
        <taxon>Lysobacterales</taxon>
        <taxon>Rhodanobacteraceae</taxon>
        <taxon>Rhodanobacter</taxon>
    </lineage>
</organism>
<dbReference type="CDD" id="cd03205">
    <property type="entry name" value="GST_C_6"/>
    <property type="match status" value="1"/>
</dbReference>
<evidence type="ECO:0000259" key="1">
    <source>
        <dbReference type="PROSITE" id="PS50404"/>
    </source>
</evidence>
<dbReference type="Gene3D" id="1.20.1050.10">
    <property type="match status" value="1"/>
</dbReference>
<dbReference type="SUPFAM" id="SSF52833">
    <property type="entry name" value="Thioredoxin-like"/>
    <property type="match status" value="1"/>
</dbReference>
<evidence type="ECO:0000313" key="2">
    <source>
        <dbReference type="EMBL" id="GAA0262439.1"/>
    </source>
</evidence>
<name>A0ABN0UV54_9GAMM</name>
<dbReference type="SFLD" id="SFLDS00019">
    <property type="entry name" value="Glutathione_Transferase_(cytos"/>
    <property type="match status" value="1"/>
</dbReference>
<keyword evidence="3" id="KW-1185">Reference proteome</keyword>
<dbReference type="CDD" id="cd03049">
    <property type="entry name" value="GST_N_3"/>
    <property type="match status" value="1"/>
</dbReference>
<accession>A0ABN0UV54</accession>
<dbReference type="InterPro" id="IPR004045">
    <property type="entry name" value="Glutathione_S-Trfase_N"/>
</dbReference>
<dbReference type="Gene3D" id="3.40.30.10">
    <property type="entry name" value="Glutaredoxin"/>
    <property type="match status" value="1"/>
</dbReference>
<sequence>MKLLYQTHSPYARKVLVAAHELGLQHRIEVVHHDTSPTRRNDEVFALNPLGKVPVLVDDDGPALFDSSVICEYLDSLHHGRKLIPAEHVARFRALRRQALASGMADAGIAARWEAERRPEGSRWPPMLQGQQDKLAAACDLLEQEIVEAPAAETLPDIGEIALATTLSWIAFRHVYPFAEGRPRLRAWYARFSQRASMRSTTLSGDTRD</sequence>
<evidence type="ECO:0000313" key="3">
    <source>
        <dbReference type="Proteomes" id="UP001500657"/>
    </source>
</evidence>
<reference evidence="2 3" key="1">
    <citation type="journal article" date="2019" name="Int. J. Syst. Evol. Microbiol.">
        <title>The Global Catalogue of Microorganisms (GCM) 10K type strain sequencing project: providing services to taxonomists for standard genome sequencing and annotation.</title>
        <authorList>
            <consortium name="The Broad Institute Genomics Platform"/>
            <consortium name="The Broad Institute Genome Sequencing Center for Infectious Disease"/>
            <person name="Wu L."/>
            <person name="Ma J."/>
        </authorList>
    </citation>
    <scope>NUCLEOTIDE SEQUENCE [LARGE SCALE GENOMIC DNA]</scope>
    <source>
        <strain evidence="2 3">JCM 16242</strain>
    </source>
</reference>
<dbReference type="InterPro" id="IPR036282">
    <property type="entry name" value="Glutathione-S-Trfase_C_sf"/>
</dbReference>
<dbReference type="PANTHER" id="PTHR43968">
    <property type="match status" value="1"/>
</dbReference>
<dbReference type="InterPro" id="IPR040079">
    <property type="entry name" value="Glutathione_S-Trfase"/>
</dbReference>
<comment type="caution">
    <text evidence="2">The sequence shown here is derived from an EMBL/GenBank/DDBJ whole genome shotgun (WGS) entry which is preliminary data.</text>
</comment>
<protein>
    <submittedName>
        <fullName evidence="2">Glutathione S-transferase family protein</fullName>
    </submittedName>
</protein>
<dbReference type="EMBL" id="BAAAFO010000004">
    <property type="protein sequence ID" value="GAA0262439.1"/>
    <property type="molecule type" value="Genomic_DNA"/>
</dbReference>
<dbReference type="RefSeq" id="WP_343883621.1">
    <property type="nucleotide sequence ID" value="NZ_BAAAFO010000004.1"/>
</dbReference>
<dbReference type="PROSITE" id="PS50404">
    <property type="entry name" value="GST_NTER"/>
    <property type="match status" value="1"/>
</dbReference>
<dbReference type="Pfam" id="PF13410">
    <property type="entry name" value="GST_C_2"/>
    <property type="match status" value="1"/>
</dbReference>
<dbReference type="Pfam" id="PF13409">
    <property type="entry name" value="GST_N_2"/>
    <property type="match status" value="1"/>
</dbReference>
<dbReference type="InterPro" id="IPR036249">
    <property type="entry name" value="Thioredoxin-like_sf"/>
</dbReference>
<dbReference type="PANTHER" id="PTHR43968:SF6">
    <property type="entry name" value="GLUTATHIONE S-TRANSFERASE OMEGA"/>
    <property type="match status" value="1"/>
</dbReference>
<proteinExistence type="predicted"/>
<dbReference type="SUPFAM" id="SSF47616">
    <property type="entry name" value="GST C-terminal domain-like"/>
    <property type="match status" value="1"/>
</dbReference>
<dbReference type="Proteomes" id="UP001500657">
    <property type="component" value="Unassembled WGS sequence"/>
</dbReference>
<dbReference type="InterPro" id="IPR050983">
    <property type="entry name" value="GST_Omega/HSP26"/>
</dbReference>
<gene>
    <name evidence="2" type="ORF">GCM10009126_30070</name>
</gene>